<dbReference type="InterPro" id="IPR001466">
    <property type="entry name" value="Beta-lactam-related"/>
</dbReference>
<dbReference type="PROSITE" id="PS51257">
    <property type="entry name" value="PROKAR_LIPOPROTEIN"/>
    <property type="match status" value="1"/>
</dbReference>
<dbReference type="RefSeq" id="WP_024752619.1">
    <property type="nucleotide sequence ID" value="NZ_CDNC01000012.1"/>
</dbReference>
<dbReference type="GO" id="GO:0016787">
    <property type="term" value="F:hydrolase activity"/>
    <property type="evidence" value="ECO:0007669"/>
    <property type="project" value="UniProtKB-KW"/>
</dbReference>
<dbReference type="Gene3D" id="3.40.710.10">
    <property type="entry name" value="DD-peptidase/beta-lactamase superfamily"/>
    <property type="match status" value="1"/>
</dbReference>
<dbReference type="PANTHER" id="PTHR43283">
    <property type="entry name" value="BETA-LACTAMASE-RELATED"/>
    <property type="match status" value="1"/>
</dbReference>
<proteinExistence type="predicted"/>
<dbReference type="EMBL" id="CDNC01000012">
    <property type="protein sequence ID" value="CEM61628.1"/>
    <property type="molecule type" value="Genomic_DNA"/>
</dbReference>
<dbReference type="InterPro" id="IPR012338">
    <property type="entry name" value="Beta-lactam/transpept-like"/>
</dbReference>
<sequence length="458" mass="51271">MKLMKKLKAVLVLSVIIVISAFLVSCGKTLEKTVTTQDKKIQEDMHLPKELDASLDTKIDGIVQKYIENGTITGGVILASKDGKIVFEKAYGYAHLYELTDVRDLANPKAKRLKTPQTTELNTLYDLASCTKVMATTQSIMKLYFEGKLTVTDKVAKYLPEFAQNGKENVTIEQLLTHTSGLPQWKPTFLYVNKDRNAELQLIEQLPLIFKQGEVKYSDFGFMTLGFIVEKITGMGMDAYVETEIYKPLGMTNTMYKPLDKGIPKNRIAATSWGNPFEYRMVDEERFPDFGYDCTEDKEAFKKFKGWRTEVLTGQTNDGNTAMANDGVAGHAGVFSTAEDLAILGQLMLNGGTYNSITLYDQKTIDLFSANHLGENNRGYGFEMKKKYMGKTATDKMFGHNGFTGTHVTFDKENNMQIIVLTNKQNLGLTKAGKYHSTFDLAAEVADVFVEKLTKEAL</sequence>
<accession>A0A0B7GT36</accession>
<feature type="domain" description="Beta-lactamase-related" evidence="2">
    <location>
        <begin position="60"/>
        <end position="427"/>
    </location>
</feature>
<organism evidence="3 4">
    <name type="scientific">Treponema phagedenis</name>
    <dbReference type="NCBI Taxonomy" id="162"/>
    <lineage>
        <taxon>Bacteria</taxon>
        <taxon>Pseudomonadati</taxon>
        <taxon>Spirochaetota</taxon>
        <taxon>Spirochaetia</taxon>
        <taxon>Spirochaetales</taxon>
        <taxon>Treponemataceae</taxon>
        <taxon>Treponema</taxon>
    </lineage>
</organism>
<gene>
    <name evidence="3" type="ORF">TPHV1_20165</name>
</gene>
<dbReference type="AlphaFoldDB" id="A0A0B7GT36"/>
<keyword evidence="1" id="KW-0378">Hydrolase</keyword>
<dbReference type="Proteomes" id="UP000042527">
    <property type="component" value="Unassembled WGS sequence"/>
</dbReference>
<evidence type="ECO:0000313" key="3">
    <source>
        <dbReference type="EMBL" id="CEM61628.1"/>
    </source>
</evidence>
<evidence type="ECO:0000256" key="1">
    <source>
        <dbReference type="ARBA" id="ARBA00022801"/>
    </source>
</evidence>
<evidence type="ECO:0000259" key="2">
    <source>
        <dbReference type="Pfam" id="PF00144"/>
    </source>
</evidence>
<protein>
    <recommendedName>
        <fullName evidence="2">Beta-lactamase-related domain-containing protein</fullName>
    </recommendedName>
</protein>
<evidence type="ECO:0000313" key="4">
    <source>
        <dbReference type="Proteomes" id="UP000042527"/>
    </source>
</evidence>
<dbReference type="SUPFAM" id="SSF56601">
    <property type="entry name" value="beta-lactamase/transpeptidase-like"/>
    <property type="match status" value="1"/>
</dbReference>
<name>A0A0B7GT36_TREPH</name>
<reference evidence="4" key="1">
    <citation type="submission" date="2015-01" db="EMBL/GenBank/DDBJ databases">
        <authorList>
            <person name="Manzoor Shahid"/>
            <person name="Zubair Saima"/>
        </authorList>
    </citation>
    <scope>NUCLEOTIDE SEQUENCE [LARGE SCALE GENOMIC DNA]</scope>
    <source>
        <strain evidence="4">V1</strain>
    </source>
</reference>
<dbReference type="PANTHER" id="PTHR43283:SF11">
    <property type="entry name" value="BETA-LACTAMASE-RELATED DOMAIN-CONTAINING PROTEIN"/>
    <property type="match status" value="1"/>
</dbReference>
<dbReference type="InterPro" id="IPR050789">
    <property type="entry name" value="Diverse_Enzym_Activities"/>
</dbReference>
<keyword evidence="4" id="KW-1185">Reference proteome</keyword>
<dbReference type="Pfam" id="PF00144">
    <property type="entry name" value="Beta-lactamase"/>
    <property type="match status" value="1"/>
</dbReference>